<dbReference type="PANTHER" id="PTHR30244">
    <property type="entry name" value="TRANSAMINASE"/>
    <property type="match status" value="1"/>
</dbReference>
<keyword evidence="5" id="KW-0032">Aminotransferase</keyword>
<keyword evidence="3 4" id="KW-0663">Pyridoxal phosphate</keyword>
<accession>D0LIQ9</accession>
<dbReference type="CDD" id="cd00616">
    <property type="entry name" value="AHBA_syn"/>
    <property type="match status" value="1"/>
</dbReference>
<keyword evidence="5" id="KW-0808">Transferase</keyword>
<dbReference type="Gene3D" id="3.40.640.10">
    <property type="entry name" value="Type I PLP-dependent aspartate aminotransferase-like (Major domain)"/>
    <property type="match status" value="1"/>
</dbReference>
<dbReference type="STRING" id="502025.Hoch_0297"/>
<evidence type="ECO:0000256" key="2">
    <source>
        <dbReference type="PIRSR" id="PIRSR000390-1"/>
    </source>
</evidence>
<gene>
    <name evidence="5" type="ordered locus">Hoch_0297</name>
</gene>
<dbReference type="Pfam" id="PF01041">
    <property type="entry name" value="DegT_DnrJ_EryC1"/>
    <property type="match status" value="1"/>
</dbReference>
<dbReference type="AlphaFoldDB" id="D0LIQ9"/>
<dbReference type="RefSeq" id="WP_012825565.1">
    <property type="nucleotide sequence ID" value="NC_013440.1"/>
</dbReference>
<feature type="modified residue" description="N6-(pyridoxal phosphate)lysine" evidence="3">
    <location>
        <position position="188"/>
    </location>
</feature>
<reference evidence="5 6" key="1">
    <citation type="journal article" date="2010" name="Stand. Genomic Sci.">
        <title>Complete genome sequence of Haliangium ochraceum type strain (SMP-2).</title>
        <authorList>
            <consortium name="US DOE Joint Genome Institute (JGI-PGF)"/>
            <person name="Ivanova N."/>
            <person name="Daum C."/>
            <person name="Lang E."/>
            <person name="Abt B."/>
            <person name="Kopitz M."/>
            <person name="Saunders E."/>
            <person name="Lapidus A."/>
            <person name="Lucas S."/>
            <person name="Glavina Del Rio T."/>
            <person name="Nolan M."/>
            <person name="Tice H."/>
            <person name="Copeland A."/>
            <person name="Cheng J.F."/>
            <person name="Chen F."/>
            <person name="Bruce D."/>
            <person name="Goodwin L."/>
            <person name="Pitluck S."/>
            <person name="Mavromatis K."/>
            <person name="Pati A."/>
            <person name="Mikhailova N."/>
            <person name="Chen A."/>
            <person name="Palaniappan K."/>
            <person name="Land M."/>
            <person name="Hauser L."/>
            <person name="Chang Y.J."/>
            <person name="Jeffries C.D."/>
            <person name="Detter J.C."/>
            <person name="Brettin T."/>
            <person name="Rohde M."/>
            <person name="Goker M."/>
            <person name="Bristow J."/>
            <person name="Markowitz V."/>
            <person name="Eisen J.A."/>
            <person name="Hugenholtz P."/>
            <person name="Kyrpides N.C."/>
            <person name="Klenk H.P."/>
        </authorList>
    </citation>
    <scope>NUCLEOTIDE SEQUENCE [LARGE SCALE GENOMIC DNA]</scope>
    <source>
        <strain evidence="6">DSM 14365 / CIP 107738 / JCM 11303 / AJ 13395 / SMP-2</strain>
    </source>
</reference>
<dbReference type="GO" id="GO:0000271">
    <property type="term" value="P:polysaccharide biosynthetic process"/>
    <property type="evidence" value="ECO:0007669"/>
    <property type="project" value="TreeGrafter"/>
</dbReference>
<dbReference type="GO" id="GO:0030170">
    <property type="term" value="F:pyridoxal phosphate binding"/>
    <property type="evidence" value="ECO:0007669"/>
    <property type="project" value="TreeGrafter"/>
</dbReference>
<dbReference type="HOGENOM" id="CLU_033332_7_2_7"/>
<feature type="active site" description="Proton acceptor" evidence="2">
    <location>
        <position position="188"/>
    </location>
</feature>
<protein>
    <submittedName>
        <fullName evidence="5">DegT/DnrJ/EryC1/StrS aminotransferase</fullName>
    </submittedName>
</protein>
<dbReference type="eggNOG" id="COG0399">
    <property type="taxonomic scope" value="Bacteria"/>
</dbReference>
<dbReference type="Gene3D" id="3.90.1150.10">
    <property type="entry name" value="Aspartate Aminotransferase, domain 1"/>
    <property type="match status" value="1"/>
</dbReference>
<keyword evidence="6" id="KW-1185">Reference proteome</keyword>
<dbReference type="GO" id="GO:0008483">
    <property type="term" value="F:transaminase activity"/>
    <property type="evidence" value="ECO:0007669"/>
    <property type="project" value="UniProtKB-KW"/>
</dbReference>
<evidence type="ECO:0000256" key="1">
    <source>
        <dbReference type="ARBA" id="ARBA00037999"/>
    </source>
</evidence>
<dbReference type="OrthoDB" id="9771070at2"/>
<dbReference type="KEGG" id="hoh:Hoch_0297"/>
<dbReference type="InterPro" id="IPR000653">
    <property type="entry name" value="DegT/StrS_aminotransferase"/>
</dbReference>
<dbReference type="InterPro" id="IPR015422">
    <property type="entry name" value="PyrdxlP-dep_Trfase_small"/>
</dbReference>
<dbReference type="SUPFAM" id="SSF53383">
    <property type="entry name" value="PLP-dependent transferases"/>
    <property type="match status" value="1"/>
</dbReference>
<dbReference type="InterPro" id="IPR015424">
    <property type="entry name" value="PyrdxlP-dep_Trfase"/>
</dbReference>
<proteinExistence type="inferred from homology"/>
<evidence type="ECO:0000313" key="6">
    <source>
        <dbReference type="Proteomes" id="UP000001880"/>
    </source>
</evidence>
<dbReference type="InterPro" id="IPR015421">
    <property type="entry name" value="PyrdxlP-dep_Trfase_major"/>
</dbReference>
<dbReference type="EMBL" id="CP001804">
    <property type="protein sequence ID" value="ACY12938.1"/>
    <property type="molecule type" value="Genomic_DNA"/>
</dbReference>
<sequence>MATALDERIPLARPSVGASELAAIERVLASGRLVMGPENQRFERALAERAGRAHAVCVSSGSVALELALWSLQLVPGDEVLVPCGGYPAAAHAILRQGAVPVLVDIAEGDWNMDPAAAADALTPRTRAAVSVDTLGAVADGAALEDAVRGRGATIVSDAACSLGGCDAGGRVGGNTGALGTFSFHPRKVLTTGEGGAVVCDDEALAERVRVLRNQGQSGPGQFAFPGTNARLSEMAAAMGNAQLARFDAMLRERKMLVDGYRERLARLRERELLRWQEVPESASPAHQTFAVLLSEHPLVANRDQARAYLAEADIESQVAVYALNQVASLRELPSARASFPVAESVAARGLALPLYIGMRAAQLDRVCDTLAEVLS</sequence>
<evidence type="ECO:0000256" key="4">
    <source>
        <dbReference type="RuleBase" id="RU004508"/>
    </source>
</evidence>
<comment type="similarity">
    <text evidence="1 4">Belongs to the DegT/DnrJ/EryC1 family.</text>
</comment>
<name>D0LIQ9_HALO1</name>
<evidence type="ECO:0000256" key="3">
    <source>
        <dbReference type="PIRSR" id="PIRSR000390-2"/>
    </source>
</evidence>
<organism evidence="5 6">
    <name type="scientific">Haliangium ochraceum (strain DSM 14365 / JCM 11303 / SMP-2)</name>
    <dbReference type="NCBI Taxonomy" id="502025"/>
    <lineage>
        <taxon>Bacteria</taxon>
        <taxon>Pseudomonadati</taxon>
        <taxon>Myxococcota</taxon>
        <taxon>Polyangia</taxon>
        <taxon>Haliangiales</taxon>
        <taxon>Kofleriaceae</taxon>
        <taxon>Haliangium</taxon>
    </lineage>
</organism>
<dbReference type="PIRSF" id="PIRSF000390">
    <property type="entry name" value="PLP_StrS"/>
    <property type="match status" value="1"/>
</dbReference>
<dbReference type="PANTHER" id="PTHR30244:SF34">
    <property type="entry name" value="DTDP-4-AMINO-4,6-DIDEOXYGALACTOSE TRANSAMINASE"/>
    <property type="match status" value="1"/>
</dbReference>
<evidence type="ECO:0000313" key="5">
    <source>
        <dbReference type="EMBL" id="ACY12938.1"/>
    </source>
</evidence>
<dbReference type="Proteomes" id="UP000001880">
    <property type="component" value="Chromosome"/>
</dbReference>